<dbReference type="EMBL" id="CDMC01000007">
    <property type="protein sequence ID" value="CEN62853.1"/>
    <property type="molecule type" value="Genomic_DNA"/>
</dbReference>
<feature type="region of interest" description="Disordered" evidence="1">
    <location>
        <begin position="66"/>
        <end position="87"/>
    </location>
</feature>
<evidence type="ECO:0000256" key="1">
    <source>
        <dbReference type="SAM" id="MobiDB-lite"/>
    </source>
</evidence>
<protein>
    <submittedName>
        <fullName evidence="2">Uncharacterized protein</fullName>
    </submittedName>
</protein>
<dbReference type="OrthoDB" id="4330769at2759"/>
<gene>
    <name evidence="2" type="ORF">ASPCAL09482</name>
</gene>
<accession>A0A0U5GTA1</accession>
<name>A0A0U5GTA1_ASPCI</name>
<evidence type="ECO:0000313" key="2">
    <source>
        <dbReference type="EMBL" id="CEN62853.1"/>
    </source>
</evidence>
<dbReference type="Proteomes" id="UP000054771">
    <property type="component" value="Unassembled WGS sequence"/>
</dbReference>
<reference evidence="3" key="1">
    <citation type="journal article" date="2016" name="Genome Announc.">
        <title>Draft genome sequences of fungus Aspergillus calidoustus.</title>
        <authorList>
            <person name="Horn F."/>
            <person name="Linde J."/>
            <person name="Mattern D.J."/>
            <person name="Walther G."/>
            <person name="Guthke R."/>
            <person name="Scherlach K."/>
            <person name="Martin K."/>
            <person name="Brakhage A.A."/>
            <person name="Petzke L."/>
            <person name="Valiante V."/>
        </authorList>
    </citation>
    <scope>NUCLEOTIDE SEQUENCE [LARGE SCALE GENOMIC DNA]</scope>
    <source>
        <strain evidence="3">SF006504</strain>
    </source>
</reference>
<keyword evidence="3" id="KW-1185">Reference proteome</keyword>
<organism evidence="2 3">
    <name type="scientific">Aspergillus calidoustus</name>
    <dbReference type="NCBI Taxonomy" id="454130"/>
    <lineage>
        <taxon>Eukaryota</taxon>
        <taxon>Fungi</taxon>
        <taxon>Dikarya</taxon>
        <taxon>Ascomycota</taxon>
        <taxon>Pezizomycotina</taxon>
        <taxon>Eurotiomycetes</taxon>
        <taxon>Eurotiomycetidae</taxon>
        <taxon>Eurotiales</taxon>
        <taxon>Aspergillaceae</taxon>
        <taxon>Aspergillus</taxon>
        <taxon>Aspergillus subgen. Nidulantes</taxon>
    </lineage>
</organism>
<feature type="compositionally biased region" description="Low complexity" evidence="1">
    <location>
        <begin position="72"/>
        <end position="84"/>
    </location>
</feature>
<feature type="compositionally biased region" description="Low complexity" evidence="1">
    <location>
        <begin position="112"/>
        <end position="121"/>
    </location>
</feature>
<feature type="region of interest" description="Disordered" evidence="1">
    <location>
        <begin position="99"/>
        <end position="125"/>
    </location>
</feature>
<dbReference type="AlphaFoldDB" id="A0A0U5GTA1"/>
<proteinExistence type="predicted"/>
<evidence type="ECO:0000313" key="3">
    <source>
        <dbReference type="Proteomes" id="UP000054771"/>
    </source>
</evidence>
<dbReference type="OMA" id="HDIPNAY"/>
<sequence length="140" mass="15331">MFSHTTNQKFLVLAPIQHAPLATTSEQSEIAFSPVRDRADSQSSTASRRSGFLYLGHDIPNAYSTVRERSDSQSSSASSIRPSRTVSRLPGGFLFLGHDIVPHSPVRERSDSQSSSGSNTRRLSRNVSRLPGGFLYLGHD</sequence>